<evidence type="ECO:0000313" key="4">
    <source>
        <dbReference type="EMBL" id="CBJ31454.1"/>
    </source>
</evidence>
<dbReference type="AlphaFoldDB" id="D7FTS7"/>
<feature type="region of interest" description="Disordered" evidence="2">
    <location>
        <begin position="191"/>
        <end position="258"/>
    </location>
</feature>
<dbReference type="Gene3D" id="3.30.1370.10">
    <property type="entry name" value="K Homology domain, type 1"/>
    <property type="match status" value="1"/>
</dbReference>
<dbReference type="OrthoDB" id="10522135at2759"/>
<organism evidence="4 5">
    <name type="scientific">Ectocarpus siliculosus</name>
    <name type="common">Brown alga</name>
    <name type="synonym">Conferva siliculosa</name>
    <dbReference type="NCBI Taxonomy" id="2880"/>
    <lineage>
        <taxon>Eukaryota</taxon>
        <taxon>Sar</taxon>
        <taxon>Stramenopiles</taxon>
        <taxon>Ochrophyta</taxon>
        <taxon>PX clade</taxon>
        <taxon>Phaeophyceae</taxon>
        <taxon>Ectocarpales</taxon>
        <taxon>Ectocarpaceae</taxon>
        <taxon>Ectocarpus</taxon>
    </lineage>
</organism>
<dbReference type="CDD" id="cd00105">
    <property type="entry name" value="KH-I"/>
    <property type="match status" value="1"/>
</dbReference>
<feature type="compositionally biased region" description="Gly residues" evidence="2">
    <location>
        <begin position="203"/>
        <end position="214"/>
    </location>
</feature>
<reference evidence="4 5" key="1">
    <citation type="journal article" date="2010" name="Nature">
        <title>The Ectocarpus genome and the independent evolution of multicellularity in brown algae.</title>
        <authorList>
            <person name="Cock J.M."/>
            <person name="Sterck L."/>
            <person name="Rouze P."/>
            <person name="Scornet D."/>
            <person name="Allen A.E."/>
            <person name="Amoutzias G."/>
            <person name="Anthouard V."/>
            <person name="Artiguenave F."/>
            <person name="Aury J.M."/>
            <person name="Badger J.H."/>
            <person name="Beszteri B."/>
            <person name="Billiau K."/>
            <person name="Bonnet E."/>
            <person name="Bothwell J.H."/>
            <person name="Bowler C."/>
            <person name="Boyen C."/>
            <person name="Brownlee C."/>
            <person name="Carrano C.J."/>
            <person name="Charrier B."/>
            <person name="Cho G.Y."/>
            <person name="Coelho S.M."/>
            <person name="Collen J."/>
            <person name="Corre E."/>
            <person name="Da Silva C."/>
            <person name="Delage L."/>
            <person name="Delaroque N."/>
            <person name="Dittami S.M."/>
            <person name="Doulbeau S."/>
            <person name="Elias M."/>
            <person name="Farnham G."/>
            <person name="Gachon C.M."/>
            <person name="Gschloessl B."/>
            <person name="Heesch S."/>
            <person name="Jabbari K."/>
            <person name="Jubin C."/>
            <person name="Kawai H."/>
            <person name="Kimura K."/>
            <person name="Kloareg B."/>
            <person name="Kupper F.C."/>
            <person name="Lang D."/>
            <person name="Le Bail A."/>
            <person name="Leblanc C."/>
            <person name="Lerouge P."/>
            <person name="Lohr M."/>
            <person name="Lopez P.J."/>
            <person name="Martens C."/>
            <person name="Maumus F."/>
            <person name="Michel G."/>
            <person name="Miranda-Saavedra D."/>
            <person name="Morales J."/>
            <person name="Moreau H."/>
            <person name="Motomura T."/>
            <person name="Nagasato C."/>
            <person name="Napoli C.A."/>
            <person name="Nelson D.R."/>
            <person name="Nyvall-Collen P."/>
            <person name="Peters A.F."/>
            <person name="Pommier C."/>
            <person name="Potin P."/>
            <person name="Poulain J."/>
            <person name="Quesneville H."/>
            <person name="Read B."/>
            <person name="Rensing S.A."/>
            <person name="Ritter A."/>
            <person name="Rousvoal S."/>
            <person name="Samanta M."/>
            <person name="Samson G."/>
            <person name="Schroeder D.C."/>
            <person name="Segurens B."/>
            <person name="Strittmatter M."/>
            <person name="Tonon T."/>
            <person name="Tregear J.W."/>
            <person name="Valentin K."/>
            <person name="von Dassow P."/>
            <person name="Yamagishi T."/>
            <person name="Van de Peer Y."/>
            <person name="Wincker P."/>
        </authorList>
    </citation>
    <scope>NUCLEOTIDE SEQUENCE [LARGE SCALE GENOMIC DNA]</scope>
    <source>
        <strain evidence="5">Ec32 / CCAP1310/4</strain>
    </source>
</reference>
<accession>D7FTS7</accession>
<dbReference type="EMBL" id="FN649742">
    <property type="protein sequence ID" value="CBJ31454.1"/>
    <property type="molecule type" value="Genomic_DNA"/>
</dbReference>
<dbReference type="Proteomes" id="UP000002630">
    <property type="component" value="Linkage Group LG17"/>
</dbReference>
<evidence type="ECO:0000259" key="3">
    <source>
        <dbReference type="SMART" id="SM00322"/>
    </source>
</evidence>
<feature type="compositionally biased region" description="Gly residues" evidence="2">
    <location>
        <begin position="294"/>
        <end position="311"/>
    </location>
</feature>
<dbReference type="InterPro" id="IPR004087">
    <property type="entry name" value="KH_dom"/>
</dbReference>
<keyword evidence="1" id="KW-0694">RNA-binding</keyword>
<dbReference type="PROSITE" id="PS50084">
    <property type="entry name" value="KH_TYPE_1"/>
    <property type="match status" value="1"/>
</dbReference>
<evidence type="ECO:0000256" key="2">
    <source>
        <dbReference type="SAM" id="MobiDB-lite"/>
    </source>
</evidence>
<keyword evidence="5" id="KW-1185">Reference proteome</keyword>
<feature type="domain" description="K Homology" evidence="3">
    <location>
        <begin position="635"/>
        <end position="702"/>
    </location>
</feature>
<dbReference type="InterPro" id="IPR004088">
    <property type="entry name" value="KH_dom_type_1"/>
</dbReference>
<name>D7FTS7_ECTSI</name>
<dbReference type="SMART" id="SM00322">
    <property type="entry name" value="KH"/>
    <property type="match status" value="1"/>
</dbReference>
<dbReference type="Pfam" id="PF00013">
    <property type="entry name" value="KH_1"/>
    <property type="match status" value="1"/>
</dbReference>
<dbReference type="InParanoid" id="D7FTS7"/>
<gene>
    <name evidence="4" type="ORF">Esi_0256_0042</name>
</gene>
<protein>
    <recommendedName>
        <fullName evidence="3">K Homology domain-containing protein</fullName>
    </recommendedName>
</protein>
<feature type="compositionally biased region" description="Gly residues" evidence="2">
    <location>
        <begin position="226"/>
        <end position="242"/>
    </location>
</feature>
<proteinExistence type="predicted"/>
<dbReference type="GO" id="GO:0003723">
    <property type="term" value="F:RNA binding"/>
    <property type="evidence" value="ECO:0007669"/>
    <property type="project" value="UniProtKB-UniRule"/>
</dbReference>
<dbReference type="EMBL" id="FN648438">
    <property type="protein sequence ID" value="CBJ31454.1"/>
    <property type="molecule type" value="Genomic_DNA"/>
</dbReference>
<evidence type="ECO:0000256" key="1">
    <source>
        <dbReference type="PROSITE-ProRule" id="PRU00117"/>
    </source>
</evidence>
<feature type="region of interest" description="Disordered" evidence="2">
    <location>
        <begin position="862"/>
        <end position="911"/>
    </location>
</feature>
<feature type="region of interest" description="Disordered" evidence="2">
    <location>
        <begin position="695"/>
        <end position="832"/>
    </location>
</feature>
<sequence>MMDSLVAEGMVRLRGGDEELDRAERLVREFEADNWTTEAPVAISDEDVLLRKGFLRNMQANQTDVNLHFLRDRGVVVVRGRQKHAESAATLLLSKLHGGGELDENGMPPCSVSLVAVAPSGMEVLTARGRLHLKRLSADTGTEMHVIPPASVVRIRARGRDPEAVAEATRALLRFVGGHRAEVFLDLAKVESDASPPARRSSSGGGGGGGGSEGKAGAEAMQEVVSGGGGGGGGVGRDGGVGASAADAKKAVRTPVSSVSNKIIRRTVKLHGCEAEFVAAPPPSPPVSSNTASGGRGGGNGNGNRRGGSGAGAERHRHGPHKSGPGRQDAGGRGAGVGATTTADDTHDDGSLSAVTGVSYTSSAPARRVMIRGLPGLVDKARDALVALVLGREDGEVALGEEAAAALGADSWRKIQDSSERVTITPDRSRCSLRVSGPPAAVEACRRELYTMLADAFRGEFVAVPIPREALHEVATPLRLADAAAAAAAATASSPRTGDGKRTAAAAGQIAEVLGPMGVAAAACGWRGEGNVQLLADWPCSCVRVRGEAAAVSVAVGEINTALSKWSALAVAAEVEEWMEPELFGKQRKAIKKLSQSMGGVVLNVVDGVCSGRAASEEEARDATRKLEERVSELRARRAVVRVPPEVVTRLTGRGGCSIDKIKERTRATIRIGEGVGGNEVIICGDPSAVAAARREVEAMARGPSKSSPAAQAPKDRQSPDGGVPDAAGDPSPLLPPSPGEGVPQTGTPSPLPPSPQNQNQLHAGNAAGGGGQDVDLADRRGGEATAGSVKTAEPAGSPPPAVVGGSNHPAKGSSASSYRGRLGERDTRVSAATESEAERLLASLLLVDNVAADVGRLSGRSHFSRRRREGAAATTGVGAGLRQPPPPPPFSGSGDTGGHRATPAATAAGGGLVVGSATPACNGSPPPSLLPVGGGVAPACGGGYFTSSSGIRVRL</sequence>
<dbReference type="STRING" id="2880.D7FTS7"/>
<dbReference type="SUPFAM" id="SSF54791">
    <property type="entry name" value="Eukaryotic type KH-domain (KH-domain type I)"/>
    <property type="match status" value="1"/>
</dbReference>
<dbReference type="InterPro" id="IPR036612">
    <property type="entry name" value="KH_dom_type_1_sf"/>
</dbReference>
<dbReference type="eggNOG" id="KOG2208">
    <property type="taxonomic scope" value="Eukaryota"/>
</dbReference>
<evidence type="ECO:0000313" key="5">
    <source>
        <dbReference type="Proteomes" id="UP000002630"/>
    </source>
</evidence>
<feature type="region of interest" description="Disordered" evidence="2">
    <location>
        <begin position="277"/>
        <end position="352"/>
    </location>
</feature>